<sequence>MVVGGTGRGGDPASKSVTIAPIGRGRGRGRGRGATTAPPLPGIVIREPSPNIRVDIGTVEGVNCGKGKQPIVFRGKSPITRFEGAPRVGLPAPQGWRRSTRMGNAIFWTQPETSSAASCGSGGGSGSTTIPSTQPSSSTPSTQKSAI</sequence>
<comment type="caution">
    <text evidence="1">The sequence shown here is derived from an EMBL/GenBank/DDBJ whole genome shotgun (WGS) entry which is preliminary data.</text>
</comment>
<proteinExistence type="predicted"/>
<gene>
    <name evidence="1" type="ORF">RHMOL_Rhmol05G0303300</name>
</gene>
<dbReference type="EMBL" id="CM046392">
    <property type="protein sequence ID" value="KAI8557039.1"/>
    <property type="molecule type" value="Genomic_DNA"/>
</dbReference>
<protein>
    <submittedName>
        <fullName evidence="1">Uncharacterized protein</fullName>
    </submittedName>
</protein>
<organism evidence="1 2">
    <name type="scientific">Rhododendron molle</name>
    <name type="common">Chinese azalea</name>
    <name type="synonym">Azalea mollis</name>
    <dbReference type="NCBI Taxonomy" id="49168"/>
    <lineage>
        <taxon>Eukaryota</taxon>
        <taxon>Viridiplantae</taxon>
        <taxon>Streptophyta</taxon>
        <taxon>Embryophyta</taxon>
        <taxon>Tracheophyta</taxon>
        <taxon>Spermatophyta</taxon>
        <taxon>Magnoliopsida</taxon>
        <taxon>eudicotyledons</taxon>
        <taxon>Gunneridae</taxon>
        <taxon>Pentapetalae</taxon>
        <taxon>asterids</taxon>
        <taxon>Ericales</taxon>
        <taxon>Ericaceae</taxon>
        <taxon>Ericoideae</taxon>
        <taxon>Rhodoreae</taxon>
        <taxon>Rhododendron</taxon>
    </lineage>
</organism>
<reference evidence="1" key="1">
    <citation type="submission" date="2022-02" db="EMBL/GenBank/DDBJ databases">
        <title>Plant Genome Project.</title>
        <authorList>
            <person name="Zhang R.-G."/>
        </authorList>
    </citation>
    <scope>NUCLEOTIDE SEQUENCE</scope>
    <source>
        <strain evidence="1">AT1</strain>
    </source>
</reference>
<keyword evidence="2" id="KW-1185">Reference proteome</keyword>
<name>A0ACC0NVP7_RHOML</name>
<accession>A0ACC0NVP7</accession>
<evidence type="ECO:0000313" key="2">
    <source>
        <dbReference type="Proteomes" id="UP001062846"/>
    </source>
</evidence>
<evidence type="ECO:0000313" key="1">
    <source>
        <dbReference type="EMBL" id="KAI8557039.1"/>
    </source>
</evidence>
<dbReference type="Proteomes" id="UP001062846">
    <property type="component" value="Chromosome 5"/>
</dbReference>